<feature type="region of interest" description="Disordered" evidence="1">
    <location>
        <begin position="1"/>
        <end position="21"/>
    </location>
</feature>
<evidence type="ECO:0000313" key="3">
    <source>
        <dbReference type="Proteomes" id="UP000006727"/>
    </source>
</evidence>
<dbReference type="Gramene" id="Pp3c19_5960V3.2">
    <property type="protein sequence ID" value="Pp3c19_5960V3.2"/>
    <property type="gene ID" value="Pp3c19_5960"/>
</dbReference>
<protein>
    <submittedName>
        <fullName evidence="2">Uncharacterized protein</fullName>
    </submittedName>
</protein>
<keyword evidence="3" id="KW-1185">Reference proteome</keyword>
<sequence length="21" mass="2353">MGKGKSVEDNKRFTQSKAEDP</sequence>
<reference evidence="2" key="3">
    <citation type="submission" date="2020-12" db="UniProtKB">
        <authorList>
            <consortium name="EnsemblPlants"/>
        </authorList>
    </citation>
    <scope>IDENTIFICATION</scope>
</reference>
<evidence type="ECO:0000313" key="2">
    <source>
        <dbReference type="EnsemblPlants" id="Pp3c19_5960V3.2"/>
    </source>
</evidence>
<dbReference type="EMBL" id="ABEU02000019">
    <property type="status" value="NOT_ANNOTATED_CDS"/>
    <property type="molecule type" value="Genomic_DNA"/>
</dbReference>
<accession>A0A7I4BS23</accession>
<name>A0A7I4BS23_PHYPA</name>
<dbReference type="AlphaFoldDB" id="A0A7I4BS23"/>
<organism evidence="2 3">
    <name type="scientific">Physcomitrium patens</name>
    <name type="common">Spreading-leaved earth moss</name>
    <name type="synonym">Physcomitrella patens</name>
    <dbReference type="NCBI Taxonomy" id="3218"/>
    <lineage>
        <taxon>Eukaryota</taxon>
        <taxon>Viridiplantae</taxon>
        <taxon>Streptophyta</taxon>
        <taxon>Embryophyta</taxon>
        <taxon>Bryophyta</taxon>
        <taxon>Bryophytina</taxon>
        <taxon>Bryopsida</taxon>
        <taxon>Funariidae</taxon>
        <taxon>Funariales</taxon>
        <taxon>Funariaceae</taxon>
        <taxon>Physcomitrium</taxon>
    </lineage>
</organism>
<evidence type="ECO:0000256" key="1">
    <source>
        <dbReference type="SAM" id="MobiDB-lite"/>
    </source>
</evidence>
<proteinExistence type="predicted"/>
<dbReference type="EnsemblPlants" id="Pp3c19_5960V3.2">
    <property type="protein sequence ID" value="Pp3c19_5960V3.2"/>
    <property type="gene ID" value="Pp3c19_5960"/>
</dbReference>
<reference evidence="2 3" key="1">
    <citation type="journal article" date="2008" name="Science">
        <title>The Physcomitrella genome reveals evolutionary insights into the conquest of land by plants.</title>
        <authorList>
            <person name="Rensing S."/>
            <person name="Lang D."/>
            <person name="Zimmer A."/>
            <person name="Terry A."/>
            <person name="Salamov A."/>
            <person name="Shapiro H."/>
            <person name="Nishiyama T."/>
            <person name="Perroud P.-F."/>
            <person name="Lindquist E."/>
            <person name="Kamisugi Y."/>
            <person name="Tanahashi T."/>
            <person name="Sakakibara K."/>
            <person name="Fujita T."/>
            <person name="Oishi K."/>
            <person name="Shin-I T."/>
            <person name="Kuroki Y."/>
            <person name="Toyoda A."/>
            <person name="Suzuki Y."/>
            <person name="Hashimoto A."/>
            <person name="Yamaguchi K."/>
            <person name="Sugano A."/>
            <person name="Kohara Y."/>
            <person name="Fujiyama A."/>
            <person name="Anterola A."/>
            <person name="Aoki S."/>
            <person name="Ashton N."/>
            <person name="Barbazuk W.B."/>
            <person name="Barker E."/>
            <person name="Bennetzen J."/>
            <person name="Bezanilla M."/>
            <person name="Blankenship R."/>
            <person name="Cho S.H."/>
            <person name="Dutcher S."/>
            <person name="Estelle M."/>
            <person name="Fawcett J.A."/>
            <person name="Gundlach H."/>
            <person name="Hanada K."/>
            <person name="Heyl A."/>
            <person name="Hicks K.A."/>
            <person name="Hugh J."/>
            <person name="Lohr M."/>
            <person name="Mayer K."/>
            <person name="Melkozernov A."/>
            <person name="Murata T."/>
            <person name="Nelson D."/>
            <person name="Pils B."/>
            <person name="Prigge M."/>
            <person name="Reiss B."/>
            <person name="Renner T."/>
            <person name="Rombauts S."/>
            <person name="Rushton P."/>
            <person name="Sanderfoot A."/>
            <person name="Schween G."/>
            <person name="Shiu S.-H."/>
            <person name="Stueber K."/>
            <person name="Theodoulou F.L."/>
            <person name="Tu H."/>
            <person name="Van de Peer Y."/>
            <person name="Verrier P.J."/>
            <person name="Waters E."/>
            <person name="Wood A."/>
            <person name="Yang L."/>
            <person name="Cove D."/>
            <person name="Cuming A."/>
            <person name="Hasebe M."/>
            <person name="Lucas S."/>
            <person name="Mishler D.B."/>
            <person name="Reski R."/>
            <person name="Grigoriev I."/>
            <person name="Quatrano R.S."/>
            <person name="Boore J.L."/>
        </authorList>
    </citation>
    <scope>NUCLEOTIDE SEQUENCE [LARGE SCALE GENOMIC DNA]</scope>
    <source>
        <strain evidence="2 3">cv. Gransden 2004</strain>
    </source>
</reference>
<dbReference type="Proteomes" id="UP000006727">
    <property type="component" value="Chromosome 19"/>
</dbReference>
<reference evidence="2 3" key="2">
    <citation type="journal article" date="2018" name="Plant J.">
        <title>The Physcomitrella patens chromosome-scale assembly reveals moss genome structure and evolution.</title>
        <authorList>
            <person name="Lang D."/>
            <person name="Ullrich K.K."/>
            <person name="Murat F."/>
            <person name="Fuchs J."/>
            <person name="Jenkins J."/>
            <person name="Haas F.B."/>
            <person name="Piednoel M."/>
            <person name="Gundlach H."/>
            <person name="Van Bel M."/>
            <person name="Meyberg R."/>
            <person name="Vives C."/>
            <person name="Morata J."/>
            <person name="Symeonidi A."/>
            <person name="Hiss M."/>
            <person name="Muchero W."/>
            <person name="Kamisugi Y."/>
            <person name="Saleh O."/>
            <person name="Blanc G."/>
            <person name="Decker E.L."/>
            <person name="van Gessel N."/>
            <person name="Grimwood J."/>
            <person name="Hayes R.D."/>
            <person name="Graham S.W."/>
            <person name="Gunter L.E."/>
            <person name="McDaniel S.F."/>
            <person name="Hoernstein S.N.W."/>
            <person name="Larsson A."/>
            <person name="Li F.W."/>
            <person name="Perroud P.F."/>
            <person name="Phillips J."/>
            <person name="Ranjan P."/>
            <person name="Rokshar D.S."/>
            <person name="Rothfels C.J."/>
            <person name="Schneider L."/>
            <person name="Shu S."/>
            <person name="Stevenson D.W."/>
            <person name="Thummler F."/>
            <person name="Tillich M."/>
            <person name="Villarreal Aguilar J.C."/>
            <person name="Widiez T."/>
            <person name="Wong G.K."/>
            <person name="Wymore A."/>
            <person name="Zhang Y."/>
            <person name="Zimmer A.D."/>
            <person name="Quatrano R.S."/>
            <person name="Mayer K.F.X."/>
            <person name="Goodstein D."/>
            <person name="Casacuberta J.M."/>
            <person name="Vandepoele K."/>
            <person name="Reski R."/>
            <person name="Cuming A.C."/>
            <person name="Tuskan G.A."/>
            <person name="Maumus F."/>
            <person name="Salse J."/>
            <person name="Schmutz J."/>
            <person name="Rensing S.A."/>
        </authorList>
    </citation>
    <scope>NUCLEOTIDE SEQUENCE [LARGE SCALE GENOMIC DNA]</scope>
    <source>
        <strain evidence="2 3">cv. Gransden 2004</strain>
    </source>
</reference>